<keyword evidence="4" id="KW-0687">Ribonucleoprotein</keyword>
<dbReference type="Gene3D" id="3.30.70.60">
    <property type="match status" value="1"/>
</dbReference>
<dbReference type="GO" id="GO:0005737">
    <property type="term" value="C:cytoplasm"/>
    <property type="evidence" value="ECO:0007669"/>
    <property type="project" value="UniProtKB-ARBA"/>
</dbReference>
<protein>
    <recommendedName>
        <fullName evidence="3 4">Small ribosomal subunit protein bS6</fullName>
    </recommendedName>
</protein>
<dbReference type="InterPro" id="IPR014717">
    <property type="entry name" value="Transl_elong_EF1B/ribsomal_bS6"/>
</dbReference>
<evidence type="ECO:0000313" key="6">
    <source>
        <dbReference type="Proteomes" id="UP000255517"/>
    </source>
</evidence>
<dbReference type="GO" id="GO:0003735">
    <property type="term" value="F:structural constituent of ribosome"/>
    <property type="evidence" value="ECO:0007669"/>
    <property type="project" value="InterPro"/>
</dbReference>
<dbReference type="InterPro" id="IPR020814">
    <property type="entry name" value="Ribosomal_S6_plastid/chlpt"/>
</dbReference>
<evidence type="ECO:0000256" key="4">
    <source>
        <dbReference type="HAMAP-Rule" id="MF_00360"/>
    </source>
</evidence>
<name>A0A379C5V6_9FIRM</name>
<dbReference type="SUPFAM" id="SSF54995">
    <property type="entry name" value="Ribosomal protein S6"/>
    <property type="match status" value="1"/>
</dbReference>
<dbReference type="InterPro" id="IPR035980">
    <property type="entry name" value="Ribosomal_bS6_sf"/>
</dbReference>
<dbReference type="GO" id="GO:1990904">
    <property type="term" value="C:ribonucleoprotein complex"/>
    <property type="evidence" value="ECO:0007669"/>
    <property type="project" value="UniProtKB-KW"/>
</dbReference>
<dbReference type="InterPro" id="IPR000529">
    <property type="entry name" value="Ribosomal_bS6"/>
</dbReference>
<dbReference type="Pfam" id="PF01250">
    <property type="entry name" value="Ribosomal_S6"/>
    <property type="match status" value="1"/>
</dbReference>
<dbReference type="PANTHER" id="PTHR21011">
    <property type="entry name" value="MITOCHONDRIAL 28S RIBOSOMAL PROTEIN S6"/>
    <property type="match status" value="1"/>
</dbReference>
<reference evidence="5 6" key="1">
    <citation type="submission" date="2018-06" db="EMBL/GenBank/DDBJ databases">
        <authorList>
            <consortium name="Pathogen Informatics"/>
            <person name="Doyle S."/>
        </authorList>
    </citation>
    <scope>NUCLEOTIDE SEQUENCE [LARGE SCALE GENOMIC DNA]</scope>
    <source>
        <strain evidence="5 6">NCTC13149</strain>
    </source>
</reference>
<dbReference type="STRING" id="1122949.GCA_000378725_01602"/>
<comment type="similarity">
    <text evidence="1 4">Belongs to the bacterial ribosomal protein bS6 family.</text>
</comment>
<evidence type="ECO:0000256" key="2">
    <source>
        <dbReference type="ARBA" id="ARBA00035104"/>
    </source>
</evidence>
<dbReference type="GO" id="GO:0006412">
    <property type="term" value="P:translation"/>
    <property type="evidence" value="ECO:0007669"/>
    <property type="project" value="UniProtKB-UniRule"/>
</dbReference>
<accession>A0A379C5V6</accession>
<keyword evidence="4" id="KW-0689">Ribosomal protein</keyword>
<sequence length="94" mass="11382">MNKYEAVIMFYPDVEEEKREASFTRIKGIMEKHGKINNIDEWGMKKLAYEIDYYKEAYYTFVEFDCDPEEIQEINRIARISDPIMRIMVIKVEK</sequence>
<dbReference type="CDD" id="cd00473">
    <property type="entry name" value="bS6"/>
    <property type="match status" value="1"/>
</dbReference>
<evidence type="ECO:0000256" key="3">
    <source>
        <dbReference type="ARBA" id="ARBA00035294"/>
    </source>
</evidence>
<dbReference type="EMBL" id="UGSZ01000001">
    <property type="protein sequence ID" value="SUB57613.1"/>
    <property type="molecule type" value="Genomic_DNA"/>
</dbReference>
<dbReference type="GO" id="GO:0070181">
    <property type="term" value="F:small ribosomal subunit rRNA binding"/>
    <property type="evidence" value="ECO:0007669"/>
    <property type="project" value="TreeGrafter"/>
</dbReference>
<comment type="function">
    <text evidence="2 4">Binds together with bS18 to 16S ribosomal RNA.</text>
</comment>
<dbReference type="AlphaFoldDB" id="A0A379C5V6"/>
<evidence type="ECO:0000256" key="1">
    <source>
        <dbReference type="ARBA" id="ARBA00009512"/>
    </source>
</evidence>
<dbReference type="NCBIfam" id="TIGR00166">
    <property type="entry name" value="S6"/>
    <property type="match status" value="1"/>
</dbReference>
<dbReference type="GO" id="GO:0005840">
    <property type="term" value="C:ribosome"/>
    <property type="evidence" value="ECO:0007669"/>
    <property type="project" value="UniProtKB-KW"/>
</dbReference>
<dbReference type="RefSeq" id="WP_004825474.1">
    <property type="nucleotide sequence ID" value="NZ_CAMUOS010000015.1"/>
</dbReference>
<proteinExistence type="inferred from homology"/>
<dbReference type="OrthoDB" id="9812702at2"/>
<organism evidence="5 6">
    <name type="scientific">Peptoniphilus lacrimalis</name>
    <dbReference type="NCBI Taxonomy" id="33031"/>
    <lineage>
        <taxon>Bacteria</taxon>
        <taxon>Bacillati</taxon>
        <taxon>Bacillota</taxon>
        <taxon>Tissierellia</taxon>
        <taxon>Tissierellales</taxon>
        <taxon>Peptoniphilaceae</taxon>
        <taxon>Peptoniphilus</taxon>
    </lineage>
</organism>
<keyword evidence="4" id="KW-0699">rRNA-binding</keyword>
<dbReference type="PANTHER" id="PTHR21011:SF1">
    <property type="entry name" value="SMALL RIBOSOMAL SUBUNIT PROTEIN BS6M"/>
    <property type="match status" value="1"/>
</dbReference>
<evidence type="ECO:0000313" key="5">
    <source>
        <dbReference type="EMBL" id="SUB57613.1"/>
    </source>
</evidence>
<dbReference type="Proteomes" id="UP000255517">
    <property type="component" value="Unassembled WGS sequence"/>
</dbReference>
<keyword evidence="4" id="KW-0694">RNA-binding</keyword>
<dbReference type="HAMAP" id="MF_00360">
    <property type="entry name" value="Ribosomal_bS6"/>
    <property type="match status" value="1"/>
</dbReference>
<gene>
    <name evidence="4 5" type="primary">rpsF</name>
    <name evidence="5" type="ORF">NCTC13149_01458</name>
</gene>